<dbReference type="Gene3D" id="3.40.605.10">
    <property type="entry name" value="Aldehyde Dehydrogenase, Chain A, domain 1"/>
    <property type="match status" value="1"/>
</dbReference>
<dbReference type="CDD" id="cd07133">
    <property type="entry name" value="ALDH_CALDH_CalB"/>
    <property type="match status" value="1"/>
</dbReference>
<proteinExistence type="inferred from homology"/>
<protein>
    <recommendedName>
        <fullName evidence="4">Aldehyde dehydrogenase</fullName>
    </recommendedName>
</protein>
<dbReference type="PANTHER" id="PTHR43570:SF20">
    <property type="entry name" value="ALDEHYDE DEHYDROGENASE ALDX-RELATED"/>
    <property type="match status" value="1"/>
</dbReference>
<feature type="compositionally biased region" description="Polar residues" evidence="7">
    <location>
        <begin position="1"/>
        <end position="19"/>
    </location>
</feature>
<evidence type="ECO:0000256" key="1">
    <source>
        <dbReference type="ARBA" id="ARBA00009986"/>
    </source>
</evidence>
<evidence type="ECO:0000256" key="6">
    <source>
        <dbReference type="RuleBase" id="RU003345"/>
    </source>
</evidence>
<evidence type="ECO:0000256" key="4">
    <source>
        <dbReference type="PIRNR" id="PIRNR036492"/>
    </source>
</evidence>
<gene>
    <name evidence="9" type="ORF">O0S08_03745</name>
</gene>
<keyword evidence="10" id="KW-1185">Reference proteome</keyword>
<evidence type="ECO:0000256" key="3">
    <source>
        <dbReference type="ARBA" id="ARBA00023027"/>
    </source>
</evidence>
<keyword evidence="3" id="KW-0520">NAD</keyword>
<dbReference type="PIRSF" id="PIRSF036492">
    <property type="entry name" value="ALDH"/>
    <property type="match status" value="1"/>
</dbReference>
<dbReference type="InterPro" id="IPR016162">
    <property type="entry name" value="Ald_DH_N"/>
</dbReference>
<dbReference type="Pfam" id="PF00171">
    <property type="entry name" value="Aldedh"/>
    <property type="match status" value="1"/>
</dbReference>
<dbReference type="EMBL" id="CP114040">
    <property type="protein sequence ID" value="WAS95252.1"/>
    <property type="molecule type" value="Genomic_DNA"/>
</dbReference>
<dbReference type="PANTHER" id="PTHR43570">
    <property type="entry name" value="ALDEHYDE DEHYDROGENASE"/>
    <property type="match status" value="1"/>
</dbReference>
<feature type="active site" evidence="5">
    <location>
        <position position="234"/>
    </location>
</feature>
<dbReference type="PROSITE" id="PS00687">
    <property type="entry name" value="ALDEHYDE_DEHYDR_GLU"/>
    <property type="match status" value="1"/>
</dbReference>
<feature type="region of interest" description="Disordered" evidence="7">
    <location>
        <begin position="1"/>
        <end position="21"/>
    </location>
</feature>
<dbReference type="Proteomes" id="UP001164459">
    <property type="component" value="Chromosome"/>
</dbReference>
<reference evidence="9" key="1">
    <citation type="submission" date="2022-11" db="EMBL/GenBank/DDBJ databases">
        <title>Minimal conservation of predation-associated metabolite biosynthetic gene clusters underscores biosynthetic potential of Myxococcota including descriptions for ten novel species: Archangium lansinium sp. nov., Myxococcus landrumus sp. nov., Nannocystis bai.</title>
        <authorList>
            <person name="Ahearne A."/>
            <person name="Stevens C."/>
            <person name="Dowd S."/>
        </authorList>
    </citation>
    <scope>NUCLEOTIDE SEQUENCE</scope>
    <source>
        <strain evidence="9">Fl3</strain>
    </source>
</reference>
<dbReference type="SUPFAM" id="SSF53720">
    <property type="entry name" value="ALDH-like"/>
    <property type="match status" value="1"/>
</dbReference>
<evidence type="ECO:0000259" key="8">
    <source>
        <dbReference type="Pfam" id="PF00171"/>
    </source>
</evidence>
<dbReference type="InterPro" id="IPR012394">
    <property type="entry name" value="Aldehyde_DH_NAD(P)"/>
</dbReference>
<comment type="similarity">
    <text evidence="1 4 6">Belongs to the aldehyde dehydrogenase family.</text>
</comment>
<dbReference type="InterPro" id="IPR016161">
    <property type="entry name" value="Ald_DH/histidinol_DH"/>
</dbReference>
<accession>A0ABY7H837</accession>
<dbReference type="Gene3D" id="3.40.309.10">
    <property type="entry name" value="Aldehyde Dehydrogenase, Chain A, domain 2"/>
    <property type="match status" value="1"/>
</dbReference>
<dbReference type="InterPro" id="IPR029510">
    <property type="entry name" value="Ald_DH_CS_GLU"/>
</dbReference>
<sequence length="493" mass="53845">MSSSSEETTMDDQQASSDEATLAHMRDVLRRQREAFTAELPVGAAIRKDRLRRAIDLVVGNKDRLTQALSADFGHRSVTQSMVTDIVSSVKSLKHALANVDRWMRPEKRKLDFPLGLLGARAHVEHQPKGVVGVISPWNFPVYLTFCPLAQIFAAGNRAMVKPSEHTPRTSETMRELAAQFFPEHELSFILGGPAVGKAFAGLAFDHLIFTGGTGIARHVLHAAADNLVPTTLELGGKSPVIVGESADVTRTTERVVVGKMLNAGQICLAPDYMLVPKAKEAAIVAALQQAVARMYPTLLGNDDYTSVVDGRHRERLQGLLDDAKAKGAEVIAVNPSNEDFASASGNKMPLHLVRNTTPEMRVVREEIFGPILPILTYDRTEEAIAYVNAGERPLALYYFGEDTDEERRVVQRTVSGGVTVNDVIFHAMPEDLPFGGIGPSGMGNYHGFDGFRTFSHPKAVYRQPKIDLAALAGLKPPYGEKTRKTIKREMGG</sequence>
<evidence type="ECO:0000256" key="2">
    <source>
        <dbReference type="ARBA" id="ARBA00023002"/>
    </source>
</evidence>
<dbReference type="InterPro" id="IPR016163">
    <property type="entry name" value="Ald_DH_C"/>
</dbReference>
<evidence type="ECO:0000313" key="10">
    <source>
        <dbReference type="Proteomes" id="UP001164459"/>
    </source>
</evidence>
<keyword evidence="2 4" id="KW-0560">Oxidoreductase</keyword>
<evidence type="ECO:0000256" key="5">
    <source>
        <dbReference type="PROSITE-ProRule" id="PRU10007"/>
    </source>
</evidence>
<dbReference type="InterPro" id="IPR015590">
    <property type="entry name" value="Aldehyde_DH_dom"/>
</dbReference>
<organism evidence="9 10">
    <name type="scientific">Nannocystis punicea</name>
    <dbReference type="NCBI Taxonomy" id="2995304"/>
    <lineage>
        <taxon>Bacteria</taxon>
        <taxon>Pseudomonadati</taxon>
        <taxon>Myxococcota</taxon>
        <taxon>Polyangia</taxon>
        <taxon>Nannocystales</taxon>
        <taxon>Nannocystaceae</taxon>
        <taxon>Nannocystis</taxon>
    </lineage>
</organism>
<evidence type="ECO:0000313" key="9">
    <source>
        <dbReference type="EMBL" id="WAS95252.1"/>
    </source>
</evidence>
<evidence type="ECO:0000256" key="7">
    <source>
        <dbReference type="SAM" id="MobiDB-lite"/>
    </source>
</evidence>
<feature type="domain" description="Aldehyde dehydrogenase" evidence="8">
    <location>
        <begin position="15"/>
        <end position="461"/>
    </location>
</feature>
<name>A0ABY7H837_9BACT</name>